<reference evidence="2" key="1">
    <citation type="journal article" date="2017" name="Genome Biol.">
        <title>Comparative genomics reveals high biological diversity and specific adaptations in the industrially and medically important fungal genus Aspergillus.</title>
        <authorList>
            <person name="de Vries R.P."/>
            <person name="Riley R."/>
            <person name="Wiebenga A."/>
            <person name="Aguilar-Osorio G."/>
            <person name="Amillis S."/>
            <person name="Uchima C.A."/>
            <person name="Anderluh G."/>
            <person name="Asadollahi M."/>
            <person name="Askin M."/>
            <person name="Barry K."/>
            <person name="Battaglia E."/>
            <person name="Bayram O."/>
            <person name="Benocci T."/>
            <person name="Braus-Stromeyer S.A."/>
            <person name="Caldana C."/>
            <person name="Canovas D."/>
            <person name="Cerqueira G.C."/>
            <person name="Chen F."/>
            <person name="Chen W."/>
            <person name="Choi C."/>
            <person name="Clum A."/>
            <person name="Dos Santos R.A."/>
            <person name="Damasio A.R."/>
            <person name="Diallinas G."/>
            <person name="Emri T."/>
            <person name="Fekete E."/>
            <person name="Flipphi M."/>
            <person name="Freyberg S."/>
            <person name="Gallo A."/>
            <person name="Gournas C."/>
            <person name="Habgood R."/>
            <person name="Hainaut M."/>
            <person name="Harispe M.L."/>
            <person name="Henrissat B."/>
            <person name="Hilden K.S."/>
            <person name="Hope R."/>
            <person name="Hossain A."/>
            <person name="Karabika E."/>
            <person name="Karaffa L."/>
            <person name="Karanyi Z."/>
            <person name="Krasevec N."/>
            <person name="Kuo A."/>
            <person name="Kusch H."/>
            <person name="LaButti K."/>
            <person name="Lagendijk E.L."/>
            <person name="Lapidus A."/>
            <person name="Levasseur A."/>
            <person name="Lindquist E."/>
            <person name="Lipzen A."/>
            <person name="Logrieco A.F."/>
            <person name="MacCabe A."/>
            <person name="Maekelae M.R."/>
            <person name="Malavazi I."/>
            <person name="Melin P."/>
            <person name="Meyer V."/>
            <person name="Mielnichuk N."/>
            <person name="Miskei M."/>
            <person name="Molnar A.P."/>
            <person name="Mule G."/>
            <person name="Ngan C.Y."/>
            <person name="Orejas M."/>
            <person name="Orosz E."/>
            <person name="Ouedraogo J.P."/>
            <person name="Overkamp K.M."/>
            <person name="Park H.-S."/>
            <person name="Perrone G."/>
            <person name="Piumi F."/>
            <person name="Punt P.J."/>
            <person name="Ram A.F."/>
            <person name="Ramon A."/>
            <person name="Rauscher S."/>
            <person name="Record E."/>
            <person name="Riano-Pachon D.M."/>
            <person name="Robert V."/>
            <person name="Roehrig J."/>
            <person name="Ruller R."/>
            <person name="Salamov A."/>
            <person name="Salih N.S."/>
            <person name="Samson R.A."/>
            <person name="Sandor E."/>
            <person name="Sanguinetti M."/>
            <person name="Schuetze T."/>
            <person name="Sepcic K."/>
            <person name="Shelest E."/>
            <person name="Sherlock G."/>
            <person name="Sophianopoulou V."/>
            <person name="Squina F.M."/>
            <person name="Sun H."/>
            <person name="Susca A."/>
            <person name="Todd R.B."/>
            <person name="Tsang A."/>
            <person name="Unkles S.E."/>
            <person name="van de Wiele N."/>
            <person name="van Rossen-Uffink D."/>
            <person name="Oliveira J.V."/>
            <person name="Vesth T.C."/>
            <person name="Visser J."/>
            <person name="Yu J.-H."/>
            <person name="Zhou M."/>
            <person name="Andersen M.R."/>
            <person name="Archer D.B."/>
            <person name="Baker S.E."/>
            <person name="Benoit I."/>
            <person name="Brakhage A.A."/>
            <person name="Braus G.H."/>
            <person name="Fischer R."/>
            <person name="Frisvad J.C."/>
            <person name="Goldman G.H."/>
            <person name="Houbraken J."/>
            <person name="Oakley B."/>
            <person name="Pocsi I."/>
            <person name="Scazzocchio C."/>
            <person name="Seiboth B."/>
            <person name="vanKuyk P.A."/>
            <person name="Wortman J."/>
            <person name="Dyer P.S."/>
            <person name="Grigoriev I.V."/>
        </authorList>
    </citation>
    <scope>NUCLEOTIDE SEQUENCE [LARGE SCALE GENOMIC DNA]</scope>
    <source>
        <strain evidence="2">CBS 583.65</strain>
    </source>
</reference>
<proteinExistence type="predicted"/>
<dbReference type="PANTHER" id="PTHR42057">
    <property type="entry name" value="F-BOX DOMAIN PROTEIN (AFU_ORTHOLOGUE AFUA_4G00200)"/>
    <property type="match status" value="1"/>
</dbReference>
<dbReference type="InterPro" id="IPR032675">
    <property type="entry name" value="LRR_dom_sf"/>
</dbReference>
<accession>A0A1L9PM87</accession>
<dbReference type="AlphaFoldDB" id="A0A1L9PM87"/>
<dbReference type="RefSeq" id="XP_040668416.1">
    <property type="nucleotide sequence ID" value="XM_040809140.1"/>
</dbReference>
<dbReference type="GeneID" id="63724651"/>
<name>A0A1L9PM87_ASPVE</name>
<dbReference type="SUPFAM" id="SSF52047">
    <property type="entry name" value="RNI-like"/>
    <property type="match status" value="1"/>
</dbReference>
<dbReference type="Gene3D" id="3.80.10.10">
    <property type="entry name" value="Ribonuclease Inhibitor"/>
    <property type="match status" value="1"/>
</dbReference>
<protein>
    <recommendedName>
        <fullName evidence="3">F-box domain-containing protein</fullName>
    </recommendedName>
</protein>
<sequence length="441" mass="51243">MAKLHTLPVEIICHIYSYADQVSQKALRLTNRQLGHIGKRSVFQAVSVTTSDESLERINHILERPDLISHTTKIYLNTFDPKDEEVVSYYDPDPYDDVAVRLFHPLEKIPRLQRVVLRFHPECPEDADDDVPQSQAFRAEVMKYGLAAFVAMPHLKDLALRDLENVNFTDTEAIANLNKLLPRLRSLRLNIANLYGGAYGSSDYYEVFPHTFFSNLPSFWLKPALSNLEHLTLYSNIYVGFVSKCDFRGLHFPKLKTLALGNHTFIHDSQRDWILSHGETLSELYMDDCAIIFEATVYPKTIEHSYLPPHAFKPHPHVQQPRLYTRYDSRWADYFRAFKDKLPRLQHFRYGSARNLWEHGSTPFESEGRIRIGFRSESYMVYCDGRLPREYDRRMLWQIPKEDGVVSYVHGSPLNYTDDDETALEELCAKVGLSVNLDEDY</sequence>
<gene>
    <name evidence="1" type="ORF">ASPVEDRAFT_193623</name>
</gene>
<dbReference type="PANTHER" id="PTHR42057:SF2">
    <property type="entry name" value="F-BOX DOMAIN PROTEIN (AFU_ORTHOLOGUE AFUA_4G00200)-RELATED"/>
    <property type="match status" value="1"/>
</dbReference>
<evidence type="ECO:0000313" key="2">
    <source>
        <dbReference type="Proteomes" id="UP000184073"/>
    </source>
</evidence>
<evidence type="ECO:0008006" key="3">
    <source>
        <dbReference type="Google" id="ProtNLM"/>
    </source>
</evidence>
<dbReference type="VEuPathDB" id="FungiDB:ASPVEDRAFT_193623"/>
<organism evidence="1 2">
    <name type="scientific">Aspergillus versicolor CBS 583.65</name>
    <dbReference type="NCBI Taxonomy" id="1036611"/>
    <lineage>
        <taxon>Eukaryota</taxon>
        <taxon>Fungi</taxon>
        <taxon>Dikarya</taxon>
        <taxon>Ascomycota</taxon>
        <taxon>Pezizomycotina</taxon>
        <taxon>Eurotiomycetes</taxon>
        <taxon>Eurotiomycetidae</taxon>
        <taxon>Eurotiales</taxon>
        <taxon>Aspergillaceae</taxon>
        <taxon>Aspergillus</taxon>
        <taxon>Aspergillus subgen. Nidulantes</taxon>
    </lineage>
</organism>
<dbReference type="EMBL" id="KV878129">
    <property type="protein sequence ID" value="OJJ02654.1"/>
    <property type="molecule type" value="Genomic_DNA"/>
</dbReference>
<evidence type="ECO:0000313" key="1">
    <source>
        <dbReference type="EMBL" id="OJJ02654.1"/>
    </source>
</evidence>
<keyword evidence="2" id="KW-1185">Reference proteome</keyword>
<dbReference type="OrthoDB" id="3140657at2759"/>
<dbReference type="Proteomes" id="UP000184073">
    <property type="component" value="Unassembled WGS sequence"/>
</dbReference>